<reference evidence="1" key="1">
    <citation type="submission" date="2015-12" db="EMBL/GenBank/DDBJ databases">
        <title>Gene expression during late stages of embryo sac development: a critical building block for successful pollen-pistil interactions.</title>
        <authorList>
            <person name="Liu Y."/>
            <person name="Joly V."/>
            <person name="Sabar M."/>
            <person name="Matton D.P."/>
        </authorList>
    </citation>
    <scope>NUCLEOTIDE SEQUENCE</scope>
</reference>
<organism evidence="1">
    <name type="scientific">Solanum chacoense</name>
    <name type="common">Chaco potato</name>
    <dbReference type="NCBI Taxonomy" id="4108"/>
    <lineage>
        <taxon>Eukaryota</taxon>
        <taxon>Viridiplantae</taxon>
        <taxon>Streptophyta</taxon>
        <taxon>Embryophyta</taxon>
        <taxon>Tracheophyta</taxon>
        <taxon>Spermatophyta</taxon>
        <taxon>Magnoliopsida</taxon>
        <taxon>eudicotyledons</taxon>
        <taxon>Gunneridae</taxon>
        <taxon>Pentapetalae</taxon>
        <taxon>asterids</taxon>
        <taxon>lamiids</taxon>
        <taxon>Solanales</taxon>
        <taxon>Solanaceae</taxon>
        <taxon>Solanoideae</taxon>
        <taxon>Solaneae</taxon>
        <taxon>Solanum</taxon>
    </lineage>
</organism>
<name>A0A0V0GS99_SOLCH</name>
<dbReference type="AlphaFoldDB" id="A0A0V0GS99"/>
<evidence type="ECO:0000313" key="1">
    <source>
        <dbReference type="EMBL" id="JAP10952.1"/>
    </source>
</evidence>
<proteinExistence type="predicted"/>
<sequence>RIKDGIVVRLEIPNEHDKSEGEQCRYQWPRVQHFSGCITWIFSHWVAENRVKRHQDKTLWTDT</sequence>
<feature type="non-terminal residue" evidence="1">
    <location>
        <position position="1"/>
    </location>
</feature>
<protein>
    <submittedName>
        <fullName evidence="1">Putative ovule protein</fullName>
    </submittedName>
</protein>
<dbReference type="EMBL" id="GEDG01032182">
    <property type="protein sequence ID" value="JAP10952.1"/>
    <property type="molecule type" value="Transcribed_RNA"/>
</dbReference>
<accession>A0A0V0GS99</accession>